<dbReference type="OrthoDB" id="2877921at2759"/>
<feature type="region of interest" description="Disordered" evidence="1">
    <location>
        <begin position="450"/>
        <end position="582"/>
    </location>
</feature>
<evidence type="ECO:0000256" key="1">
    <source>
        <dbReference type="SAM" id="MobiDB-lite"/>
    </source>
</evidence>
<gene>
    <name evidence="2" type="ORF">H1R20_g16260</name>
</gene>
<dbReference type="Proteomes" id="UP001140091">
    <property type="component" value="Unassembled WGS sequence"/>
</dbReference>
<proteinExistence type="predicted"/>
<evidence type="ECO:0000313" key="2">
    <source>
        <dbReference type="EMBL" id="KAJ2920832.1"/>
    </source>
</evidence>
<sequence>MKGEGQGVSLPASQVNGVRAQTQIGAILVILNELYDSLMMISLSKAEYEITNFHSKANNVYTSGGLKGSFTSLQLNVSSIGVSLEEGLGFQGTFHCDDQDCITRWTAFILLLNLPPNADSGPFCLARSGVYCREKGVWIVMMAFKGTDIHGSFAPSETQKERQEWYKTNLKTAWDIAGPENRIGYVCYATSATVNRNAGANMTPTIPFGNFGPSQLHRSQNLNFAEDGHTVLGGDEGYSIRHAWEVSWHFLKYTQMCCLELDIPPAELSALLKYRNQAGELVEVPPLPFDFISQRDYFEKMLRHYTYLRQRCTTYAIPVMRNQVRKQQRENLRHFIGEEEQAAADLKAQLKLGERTDIGVFCDDRESEVDDFDEVRPNYKTAIVVKVENMHSKDGKIYWSIVLEGEDKSRRVEGSLLQGNENFERFVRQLLPKSLRAKLPPLSTVAHITQQTLLPESTRRPDSDPSSRLKVQRPTNKGNELVDEMERLHLTGNRISPHMTDGAAGRDMNESGADLASNNSSEKRSRKQKRSPFSEGETSEVRGGGKATRKDPNVGSVETLPLAFKRQKNLQPQRKKDNTPREGELCQIQAEKANSGAAGRATSSVALNIEGGRNTTPTDQVEGGINADAHPGCIGEDDRQVEGAPADEDLGDEESRVADFAVEDFRGHRTGRNGLGYKAKYKGYRREEFVSSMDVNPYAILF</sequence>
<name>A0A9W8IPW7_9AGAR</name>
<feature type="non-terminal residue" evidence="2">
    <location>
        <position position="702"/>
    </location>
</feature>
<feature type="compositionally biased region" description="Basic and acidic residues" evidence="1">
    <location>
        <begin position="457"/>
        <end position="467"/>
    </location>
</feature>
<protein>
    <submittedName>
        <fullName evidence="2">Uncharacterized protein</fullName>
    </submittedName>
</protein>
<keyword evidence="3" id="KW-1185">Reference proteome</keyword>
<dbReference type="AlphaFoldDB" id="A0A9W8IPW7"/>
<accession>A0A9W8IPW7</accession>
<comment type="caution">
    <text evidence="2">The sequence shown here is derived from an EMBL/GenBank/DDBJ whole genome shotgun (WGS) entry which is preliminary data.</text>
</comment>
<dbReference type="EMBL" id="JANBPK010001749">
    <property type="protein sequence ID" value="KAJ2920832.1"/>
    <property type="molecule type" value="Genomic_DNA"/>
</dbReference>
<reference evidence="2" key="1">
    <citation type="submission" date="2022-06" db="EMBL/GenBank/DDBJ databases">
        <title>Genome Sequence of Candolleomyces eurysporus.</title>
        <authorList>
            <person name="Buettner E."/>
        </authorList>
    </citation>
    <scope>NUCLEOTIDE SEQUENCE</scope>
    <source>
        <strain evidence="2">VTCC 930004</strain>
    </source>
</reference>
<organism evidence="2 3">
    <name type="scientific">Candolleomyces eurysporus</name>
    <dbReference type="NCBI Taxonomy" id="2828524"/>
    <lineage>
        <taxon>Eukaryota</taxon>
        <taxon>Fungi</taxon>
        <taxon>Dikarya</taxon>
        <taxon>Basidiomycota</taxon>
        <taxon>Agaricomycotina</taxon>
        <taxon>Agaricomycetes</taxon>
        <taxon>Agaricomycetidae</taxon>
        <taxon>Agaricales</taxon>
        <taxon>Agaricineae</taxon>
        <taxon>Psathyrellaceae</taxon>
        <taxon>Candolleomyces</taxon>
    </lineage>
</organism>
<evidence type="ECO:0000313" key="3">
    <source>
        <dbReference type="Proteomes" id="UP001140091"/>
    </source>
</evidence>